<proteinExistence type="inferred from homology"/>
<sequence length="383" mass="41999">MPQPSSKAQTTDKRPSVDMGSFLGLFLNATYKHRVKLQKVYGSTNVRILGSAYDKERPMTKKEVQEAAKRLLFFSYRRCFTALPNGVTTDAGWGCLLRTGQMLMAYALMRFYAADTTHLPNTCVSDACKVRGEVLGSPDAAAQLRAAVQPLFMDSPDAPFGVHALQKAAAAFGLAYGVWLAPSQIGRVLSAAAEAHRTRGNAAPVTRCCLDRCINETETLELLEKVGPVLYLVPASLGIGKVSSFYESALLKMLSMESCCGIAGGKSKASIFFIGYQDRNVFYLDPHYVQKAFAKLEKPRKLSKACGSRDVSAFQSCMLIGFYIANKEAFQTFTRDLEEMNAPFPFPLIDVTQSSTVRSIDEAPAHEPHGEDHRDVVTWSSDG</sequence>
<keyword evidence="8 11" id="KW-0653">Protein transport</keyword>
<dbReference type="GO" id="GO:0000045">
    <property type="term" value="P:autophagosome assembly"/>
    <property type="evidence" value="ECO:0007669"/>
    <property type="project" value="TreeGrafter"/>
</dbReference>
<comment type="function">
    <text evidence="11">Cysteine protease that plays a key role in autophagy by mediating both proteolytic activation and delipidation of ATG8 family proteins.</text>
</comment>
<evidence type="ECO:0000259" key="13">
    <source>
        <dbReference type="Pfam" id="PF03416"/>
    </source>
</evidence>
<evidence type="ECO:0000313" key="14">
    <source>
        <dbReference type="EMBL" id="EPY20856.1"/>
    </source>
</evidence>
<dbReference type="GO" id="GO:0034727">
    <property type="term" value="P:piecemeal microautophagy of the nucleus"/>
    <property type="evidence" value="ECO:0007669"/>
    <property type="project" value="TreeGrafter"/>
</dbReference>
<gene>
    <name evidence="15" type="ORF">STCU_06224</name>
    <name evidence="14" type="ORF">STCU_08801</name>
</gene>
<evidence type="ECO:0000256" key="7">
    <source>
        <dbReference type="ARBA" id="ARBA00022807"/>
    </source>
</evidence>
<dbReference type="OrthoDB" id="2960936at2759"/>
<comment type="similarity">
    <text evidence="2 11">Belongs to the peptidase C54 family.</text>
</comment>
<keyword evidence="7" id="KW-0788">Thiol protease</keyword>
<evidence type="ECO:0000256" key="2">
    <source>
        <dbReference type="ARBA" id="ARBA00010958"/>
    </source>
</evidence>
<evidence type="ECO:0000256" key="5">
    <source>
        <dbReference type="ARBA" id="ARBA00022670"/>
    </source>
</evidence>
<dbReference type="AlphaFoldDB" id="S9V1T0"/>
<dbReference type="EC" id="3.4.22.-" evidence="11"/>
<dbReference type="PANTHER" id="PTHR22624:SF53">
    <property type="entry name" value="CYSTEINE PROTEASE"/>
    <property type="match status" value="1"/>
</dbReference>
<evidence type="ECO:0000256" key="12">
    <source>
        <dbReference type="SAM" id="MobiDB-lite"/>
    </source>
</evidence>
<keyword evidence="4 11" id="KW-0963">Cytoplasm</keyword>
<dbReference type="GO" id="GO:0019786">
    <property type="term" value="F:protein-phosphatidylethanolamide deconjugating activity"/>
    <property type="evidence" value="ECO:0007669"/>
    <property type="project" value="InterPro"/>
</dbReference>
<evidence type="ECO:0000256" key="1">
    <source>
        <dbReference type="ARBA" id="ARBA00004496"/>
    </source>
</evidence>
<feature type="region of interest" description="Disordered" evidence="12">
    <location>
        <begin position="362"/>
        <end position="383"/>
    </location>
</feature>
<dbReference type="GO" id="GO:0035973">
    <property type="term" value="P:aggrephagy"/>
    <property type="evidence" value="ECO:0007669"/>
    <property type="project" value="TreeGrafter"/>
</dbReference>
<dbReference type="EMBL" id="ATMH01006224">
    <property type="protein sequence ID" value="EPY26293.1"/>
    <property type="molecule type" value="Genomic_DNA"/>
</dbReference>
<accession>S9V1T0</accession>
<feature type="compositionally biased region" description="Basic and acidic residues" evidence="12">
    <location>
        <begin position="362"/>
        <end position="376"/>
    </location>
</feature>
<keyword evidence="3" id="KW-0813">Transport</keyword>
<comment type="caution">
    <text evidence="14">The sequence shown here is derived from an EMBL/GenBank/DDBJ whole genome shotgun (WGS) entry which is preliminary data.</text>
</comment>
<dbReference type="GO" id="GO:0015031">
    <property type="term" value="P:protein transport"/>
    <property type="evidence" value="ECO:0007669"/>
    <property type="project" value="UniProtKB-KW"/>
</dbReference>
<feature type="domain" description="Peptidase C54 catalytic" evidence="13">
    <location>
        <begin position="62"/>
        <end position="335"/>
    </location>
</feature>
<dbReference type="GO" id="GO:0000423">
    <property type="term" value="P:mitophagy"/>
    <property type="evidence" value="ECO:0007669"/>
    <property type="project" value="TreeGrafter"/>
</dbReference>
<dbReference type="GO" id="GO:0004197">
    <property type="term" value="F:cysteine-type endopeptidase activity"/>
    <property type="evidence" value="ECO:0007669"/>
    <property type="project" value="TreeGrafter"/>
</dbReference>
<dbReference type="Proteomes" id="UP000015354">
    <property type="component" value="Unassembled WGS sequence"/>
</dbReference>
<dbReference type="InterPro" id="IPR046792">
    <property type="entry name" value="Peptidase_C54_cat"/>
</dbReference>
<name>S9V1T0_9TRYP</name>
<dbReference type="EMBL" id="ATMH01008801">
    <property type="protein sequence ID" value="EPY20856.1"/>
    <property type="molecule type" value="Genomic_DNA"/>
</dbReference>
<protein>
    <recommendedName>
        <fullName evidence="11">Cysteine protease</fullName>
        <ecNumber evidence="11">3.4.22.-</ecNumber>
    </recommendedName>
</protein>
<reference evidence="14" key="2">
    <citation type="submission" date="2013-03" db="EMBL/GenBank/DDBJ databases">
        <authorList>
            <person name="Motta M.C.M."/>
            <person name="Martins A.C.A."/>
            <person name="Preta C.M.C.C."/>
            <person name="Silva R."/>
            <person name="de Souza S.S."/>
            <person name="Klein C.C."/>
            <person name="de Almeida L.G.P."/>
            <person name="Cunha O.L."/>
            <person name="Colabardini A.C."/>
            <person name="Lima B.A."/>
            <person name="Machado C.R."/>
            <person name="Soares C.M.A."/>
            <person name="de Menezes C.B.A."/>
            <person name="Bartolomeu D.C."/>
            <person name="Grisard E.C."/>
            <person name="Fantinatti-Garboggini F."/>
            <person name="Rodrigues-Luiz G.F."/>
            <person name="Wagner G."/>
            <person name="Goldman G.H."/>
            <person name="Fietto J.L.R."/>
            <person name="Ciapina L.P."/>
            <person name="Brocchi M."/>
            <person name="Elias M.C."/>
            <person name="Goldman M.H.S."/>
            <person name="Sagot M.-F."/>
            <person name="Pereira M."/>
            <person name="Stoco P.H."/>
            <person name="Teixeira S.M.R."/>
            <person name="de Mendonca-Neto R.P."/>
            <person name="Maciel T.E.F."/>
            <person name="Mendes T.A.O."/>
            <person name="Urmenyi T.P."/>
            <person name="Teixeira M.M.G."/>
            <person name="de Camargo E.F.P."/>
            <person name="de Sousa W."/>
            <person name="Schenkman S."/>
            <person name="de Vasconcelos A.T.R."/>
        </authorList>
    </citation>
    <scope>NUCLEOTIDE SEQUENCE</scope>
</reference>
<organism evidence="14 16">
    <name type="scientific">Strigomonas culicis</name>
    <dbReference type="NCBI Taxonomy" id="28005"/>
    <lineage>
        <taxon>Eukaryota</taxon>
        <taxon>Discoba</taxon>
        <taxon>Euglenozoa</taxon>
        <taxon>Kinetoplastea</taxon>
        <taxon>Metakinetoplastina</taxon>
        <taxon>Trypanosomatida</taxon>
        <taxon>Trypanosomatidae</taxon>
        <taxon>Strigomonadinae</taxon>
        <taxon>Strigomonas</taxon>
    </lineage>
</organism>
<comment type="catalytic activity">
    <reaction evidence="10">
        <text>[protein]-C-terminal L-amino acid-glycyl-phosphatidylethanolamide + H2O = [protein]-C-terminal L-amino acid-glycine + a 1,2-diacyl-sn-glycero-3-phosphoethanolamine</text>
        <dbReference type="Rhea" id="RHEA:67548"/>
        <dbReference type="Rhea" id="RHEA-COMP:17323"/>
        <dbReference type="Rhea" id="RHEA-COMP:17324"/>
        <dbReference type="ChEBI" id="CHEBI:15377"/>
        <dbReference type="ChEBI" id="CHEBI:64612"/>
        <dbReference type="ChEBI" id="CHEBI:172940"/>
        <dbReference type="ChEBI" id="CHEBI:172941"/>
    </reaction>
    <physiologicalReaction direction="left-to-right" evidence="10">
        <dbReference type="Rhea" id="RHEA:67549"/>
    </physiologicalReaction>
</comment>
<comment type="subcellular location">
    <subcellularLocation>
        <location evidence="1 11">Cytoplasm</location>
    </subcellularLocation>
</comment>
<keyword evidence="5 11" id="KW-0645">Protease</keyword>
<dbReference type="GO" id="GO:0016485">
    <property type="term" value="P:protein processing"/>
    <property type="evidence" value="ECO:0007669"/>
    <property type="project" value="TreeGrafter"/>
</dbReference>
<evidence type="ECO:0000256" key="11">
    <source>
        <dbReference type="RuleBase" id="RU363115"/>
    </source>
</evidence>
<keyword evidence="6 11" id="KW-0378">Hydrolase</keyword>
<dbReference type="SUPFAM" id="SSF54001">
    <property type="entry name" value="Cysteine proteinases"/>
    <property type="match status" value="1"/>
</dbReference>
<evidence type="ECO:0000313" key="15">
    <source>
        <dbReference type="EMBL" id="EPY26293.1"/>
    </source>
</evidence>
<evidence type="ECO:0000256" key="6">
    <source>
        <dbReference type="ARBA" id="ARBA00022801"/>
    </source>
</evidence>
<keyword evidence="16" id="KW-1185">Reference proteome</keyword>
<evidence type="ECO:0000256" key="3">
    <source>
        <dbReference type="ARBA" id="ARBA00022448"/>
    </source>
</evidence>
<evidence type="ECO:0000256" key="4">
    <source>
        <dbReference type="ARBA" id="ARBA00022490"/>
    </source>
</evidence>
<dbReference type="InterPro" id="IPR038765">
    <property type="entry name" value="Papain-like_cys_pep_sf"/>
</dbReference>
<keyword evidence="9 11" id="KW-0072">Autophagy</keyword>
<evidence type="ECO:0000313" key="16">
    <source>
        <dbReference type="Proteomes" id="UP000015354"/>
    </source>
</evidence>
<evidence type="ECO:0000256" key="9">
    <source>
        <dbReference type="ARBA" id="ARBA00023006"/>
    </source>
</evidence>
<dbReference type="GO" id="GO:0005737">
    <property type="term" value="C:cytoplasm"/>
    <property type="evidence" value="ECO:0007669"/>
    <property type="project" value="UniProtKB-SubCell"/>
</dbReference>
<dbReference type="PANTHER" id="PTHR22624">
    <property type="entry name" value="CYSTEINE PROTEASE ATG4"/>
    <property type="match status" value="1"/>
</dbReference>
<evidence type="ECO:0000256" key="8">
    <source>
        <dbReference type="ARBA" id="ARBA00022927"/>
    </source>
</evidence>
<dbReference type="Pfam" id="PF03416">
    <property type="entry name" value="Peptidase_C54"/>
    <property type="match status" value="1"/>
</dbReference>
<reference evidence="14 16" key="1">
    <citation type="journal article" date="2013" name="PLoS ONE">
        <title>Predicting the Proteins of Angomonas deanei, Strigomonas culicis and Their Respective Endosymbionts Reveals New Aspects of the Trypanosomatidae Family.</title>
        <authorList>
            <person name="Motta M.C."/>
            <person name="Martins A.C."/>
            <person name="de Souza S.S."/>
            <person name="Catta-Preta C.M."/>
            <person name="Silva R."/>
            <person name="Klein C.C."/>
            <person name="de Almeida L.G."/>
            <person name="de Lima Cunha O."/>
            <person name="Ciapina L.P."/>
            <person name="Brocchi M."/>
            <person name="Colabardini A.C."/>
            <person name="de Araujo Lima B."/>
            <person name="Machado C.R."/>
            <person name="de Almeida Soares C.M."/>
            <person name="Probst C.M."/>
            <person name="de Menezes C.B."/>
            <person name="Thompson C.E."/>
            <person name="Bartholomeu D.C."/>
            <person name="Gradia D.F."/>
            <person name="Pavoni D.P."/>
            <person name="Grisard E.C."/>
            <person name="Fantinatti-Garboggini F."/>
            <person name="Marchini F.K."/>
            <person name="Rodrigues-Luiz G.F."/>
            <person name="Wagner G."/>
            <person name="Goldman G.H."/>
            <person name="Fietto J.L."/>
            <person name="Elias M.C."/>
            <person name="Goldman M.H."/>
            <person name="Sagot M.F."/>
            <person name="Pereira M."/>
            <person name="Stoco P.H."/>
            <person name="de Mendonca-Neto R.P."/>
            <person name="Teixeira S.M."/>
            <person name="Maciel T.E."/>
            <person name="de Oliveira Mendes T.A."/>
            <person name="Urmenyi T.P."/>
            <person name="de Souza W."/>
            <person name="Schenkman S."/>
            <person name="de Vasconcelos A.T."/>
        </authorList>
    </citation>
    <scope>NUCLEOTIDE SEQUENCE [LARGE SCALE GENOMIC DNA]</scope>
</reference>
<evidence type="ECO:0000256" key="10">
    <source>
        <dbReference type="ARBA" id="ARBA00029362"/>
    </source>
</evidence>
<dbReference type="InterPro" id="IPR005078">
    <property type="entry name" value="Peptidase_C54"/>
</dbReference>